<feature type="signal peptide" evidence="1">
    <location>
        <begin position="1"/>
        <end position="20"/>
    </location>
</feature>
<feature type="chain" id="PRO_5044830682" evidence="1">
    <location>
        <begin position="21"/>
        <end position="228"/>
    </location>
</feature>
<name>A0ABD0JG10_9CAEN</name>
<evidence type="ECO:0000313" key="3">
    <source>
        <dbReference type="Proteomes" id="UP001519460"/>
    </source>
</evidence>
<dbReference type="AlphaFoldDB" id="A0ABD0JG10"/>
<evidence type="ECO:0000256" key="1">
    <source>
        <dbReference type="SAM" id="SignalP"/>
    </source>
</evidence>
<protein>
    <submittedName>
        <fullName evidence="2">Uncharacterized protein</fullName>
    </submittedName>
</protein>
<sequence>MFTVTWVCVALATFLTLTHGLVPTKTPYETGTGSKPLCVPKEWFGGQAVTTGTVVNGQATVTNGMTLVMYSAVLKMIRETPYFQNRALLYDYPAGKLYTIMYNSTSETCKVSPLTSPFMEWCVPGEYNITVDPNTNFGAGSQVTGGMEVRSIVGDLTYHVTMTVQNLPMFEEVYGTKDGGEKLLMVNPVMRIAPFFQNVLFYNMSVAHYVPNAFPFKVPDSCKHGQAE</sequence>
<gene>
    <name evidence="2" type="ORF">BaRGS_00034989</name>
</gene>
<accession>A0ABD0JG10</accession>
<reference evidence="2 3" key="1">
    <citation type="journal article" date="2023" name="Sci. Data">
        <title>Genome assembly of the Korean intertidal mud-creeper Batillaria attramentaria.</title>
        <authorList>
            <person name="Patra A.K."/>
            <person name="Ho P.T."/>
            <person name="Jun S."/>
            <person name="Lee S.J."/>
            <person name="Kim Y."/>
            <person name="Won Y.J."/>
        </authorList>
    </citation>
    <scope>NUCLEOTIDE SEQUENCE [LARGE SCALE GENOMIC DNA]</scope>
    <source>
        <strain evidence="2">Wonlab-2016</strain>
    </source>
</reference>
<keyword evidence="3" id="KW-1185">Reference proteome</keyword>
<dbReference type="InterPro" id="IPR001299">
    <property type="entry name" value="Ependymin"/>
</dbReference>
<proteinExistence type="predicted"/>
<dbReference type="PANTHER" id="PTHR10697:SF13">
    <property type="entry name" value="RICIN B LECTIN DOMAIN-CONTAINING PROTEIN"/>
    <property type="match status" value="1"/>
</dbReference>
<evidence type="ECO:0000313" key="2">
    <source>
        <dbReference type="EMBL" id="KAK7473766.1"/>
    </source>
</evidence>
<dbReference type="EMBL" id="JACVVK020000458">
    <property type="protein sequence ID" value="KAK7473766.1"/>
    <property type="molecule type" value="Genomic_DNA"/>
</dbReference>
<keyword evidence="1" id="KW-0732">Signal</keyword>
<dbReference type="PANTHER" id="PTHR10697">
    <property type="entry name" value="MAMMALIAN EPENDYMIN-RELATED PROTEIN 1"/>
    <property type="match status" value="1"/>
</dbReference>
<comment type="caution">
    <text evidence="2">The sequence shown here is derived from an EMBL/GenBank/DDBJ whole genome shotgun (WGS) entry which is preliminary data.</text>
</comment>
<dbReference type="Proteomes" id="UP001519460">
    <property type="component" value="Unassembled WGS sequence"/>
</dbReference>
<organism evidence="2 3">
    <name type="scientific">Batillaria attramentaria</name>
    <dbReference type="NCBI Taxonomy" id="370345"/>
    <lineage>
        <taxon>Eukaryota</taxon>
        <taxon>Metazoa</taxon>
        <taxon>Spiralia</taxon>
        <taxon>Lophotrochozoa</taxon>
        <taxon>Mollusca</taxon>
        <taxon>Gastropoda</taxon>
        <taxon>Caenogastropoda</taxon>
        <taxon>Sorbeoconcha</taxon>
        <taxon>Cerithioidea</taxon>
        <taxon>Batillariidae</taxon>
        <taxon>Batillaria</taxon>
    </lineage>
</organism>